<feature type="binding site" evidence="10">
    <location>
        <position position="234"/>
    </location>
    <ligand>
        <name>ATP</name>
        <dbReference type="ChEBI" id="CHEBI:30616"/>
        <note>ligand shared between two neighboring subunits</note>
    </ligand>
</feature>
<dbReference type="InterPro" id="IPR022630">
    <property type="entry name" value="S-AdoMet_synt_C"/>
</dbReference>
<feature type="domain" description="S-adenosylmethionine synthetase C-terminal" evidence="15">
    <location>
        <begin position="228"/>
        <end position="366"/>
    </location>
</feature>
<comment type="subcellular location">
    <subcellularLocation>
        <location evidence="10 11">Cytoplasm</location>
    </subcellularLocation>
</comment>
<feature type="binding site" description="in other chain" evidence="10">
    <location>
        <position position="15"/>
    </location>
    <ligand>
        <name>ATP</name>
        <dbReference type="ChEBI" id="CHEBI:30616"/>
        <note>ligand shared between two neighboring subunits</note>
    </ligand>
</feature>
<organism evidence="16 17">
    <name type="scientific">Polystyrenella longa</name>
    <dbReference type="NCBI Taxonomy" id="2528007"/>
    <lineage>
        <taxon>Bacteria</taxon>
        <taxon>Pseudomonadati</taxon>
        <taxon>Planctomycetota</taxon>
        <taxon>Planctomycetia</taxon>
        <taxon>Planctomycetales</taxon>
        <taxon>Planctomycetaceae</taxon>
        <taxon>Polystyrenella</taxon>
    </lineage>
</organism>
<evidence type="ECO:0000256" key="12">
    <source>
        <dbReference type="RuleBase" id="RU004462"/>
    </source>
</evidence>
<dbReference type="PROSITE" id="PS00376">
    <property type="entry name" value="ADOMET_SYNTHASE_1"/>
    <property type="match status" value="1"/>
</dbReference>
<evidence type="ECO:0000259" key="14">
    <source>
        <dbReference type="Pfam" id="PF02772"/>
    </source>
</evidence>
<feature type="binding site" description="in other chain" evidence="10">
    <location>
        <position position="265"/>
    </location>
    <ligand>
        <name>L-methionine</name>
        <dbReference type="ChEBI" id="CHEBI:57844"/>
        <note>ligand shared between two neighboring subunits</note>
    </ligand>
</feature>
<dbReference type="AlphaFoldDB" id="A0A518CM15"/>
<dbReference type="InterPro" id="IPR002133">
    <property type="entry name" value="S-AdoMet_synthetase"/>
</dbReference>
<accession>A0A518CM15</accession>
<keyword evidence="5 10" id="KW-0479">Metal-binding</keyword>
<dbReference type="FunFam" id="3.30.300.10:FF:000003">
    <property type="entry name" value="S-adenosylmethionine synthase"/>
    <property type="match status" value="1"/>
</dbReference>
<feature type="binding site" evidence="10">
    <location>
        <position position="17"/>
    </location>
    <ligand>
        <name>Mg(2+)</name>
        <dbReference type="ChEBI" id="CHEBI:18420"/>
    </ligand>
</feature>
<dbReference type="PROSITE" id="PS00377">
    <property type="entry name" value="ADOMET_SYNTHASE_2"/>
    <property type="match status" value="1"/>
</dbReference>
<dbReference type="Proteomes" id="UP000317178">
    <property type="component" value="Chromosome"/>
</dbReference>
<comment type="similarity">
    <text evidence="2 10 12">Belongs to the AdoMet synthase family.</text>
</comment>
<dbReference type="RefSeq" id="WP_144995525.1">
    <property type="nucleotide sequence ID" value="NZ_CP036281.1"/>
</dbReference>
<feature type="binding site" evidence="10">
    <location>
        <position position="43"/>
    </location>
    <ligand>
        <name>K(+)</name>
        <dbReference type="ChEBI" id="CHEBI:29103"/>
    </ligand>
</feature>
<evidence type="ECO:0000256" key="1">
    <source>
        <dbReference type="ARBA" id="ARBA00005224"/>
    </source>
</evidence>
<dbReference type="CDD" id="cd18079">
    <property type="entry name" value="S-AdoMet_synt"/>
    <property type="match status" value="1"/>
</dbReference>
<evidence type="ECO:0000256" key="11">
    <source>
        <dbReference type="RuleBase" id="RU000542"/>
    </source>
</evidence>
<dbReference type="InterPro" id="IPR022629">
    <property type="entry name" value="S-AdoMet_synt_central"/>
</dbReference>
<feature type="binding site" description="in other chain" evidence="10">
    <location>
        <begin position="159"/>
        <end position="161"/>
    </location>
    <ligand>
        <name>ATP</name>
        <dbReference type="ChEBI" id="CHEBI:30616"/>
        <note>ligand shared between two neighboring subunits</note>
    </ligand>
</feature>
<evidence type="ECO:0000256" key="7">
    <source>
        <dbReference type="ARBA" id="ARBA00022840"/>
    </source>
</evidence>
<sequence>MANFLFTSESVSMGHPDKLSDQISDGVLDALLTQDPLSRVACETLCSTDLIVLSGEITTQAKVDYVEIAREVARDVGYVSDDIGFNADSCRVLQALHKQSPDIAQGVDNDGAGDQGLMFGYACNQTREFMPLPIALSHRIINRITQARQQEEVNWLRPDNKSQVTVEYAGNKPVGISAVVVSTQHTPDVSQSEIHEYVIEEIVKPSVPSELLNEKTKYHINPTGIFVVGGPHGDCGLTGRKIIVDTYGGWGRHGGGAFSGKDSTKVDRSAAYMARYVAKNIVAAGLATECEVQLAYAIGVAEPVSVRVDTNGTGVIEEQKIAELVRELFPLTPKGIIESLQLRRPIFRKTAHGGHFGRTEPEFTWEATDKAEALYKQAGLGSELPEPEFVVS</sequence>
<feature type="domain" description="S-adenosylmethionine synthetase N-terminal" evidence="13">
    <location>
        <begin position="3"/>
        <end position="101"/>
    </location>
</feature>
<evidence type="ECO:0000259" key="13">
    <source>
        <dbReference type="Pfam" id="PF00438"/>
    </source>
</evidence>
<gene>
    <name evidence="10 16" type="primary">metK</name>
    <name evidence="16" type="ORF">Pla110_19930</name>
</gene>
<feature type="domain" description="S-adenosylmethionine synthetase central" evidence="14">
    <location>
        <begin position="110"/>
        <end position="226"/>
    </location>
</feature>
<feature type="binding site" description="in other chain" evidence="10">
    <location>
        <begin position="240"/>
        <end position="241"/>
    </location>
    <ligand>
        <name>ATP</name>
        <dbReference type="ChEBI" id="CHEBI:30616"/>
        <note>ligand shared between two neighboring subunits</note>
    </ligand>
</feature>
<evidence type="ECO:0000256" key="4">
    <source>
        <dbReference type="ARBA" id="ARBA00022679"/>
    </source>
</evidence>
<keyword evidence="10" id="KW-0963">Cytoplasm</keyword>
<dbReference type="EC" id="2.5.1.6" evidence="10"/>
<dbReference type="OrthoDB" id="9801686at2"/>
<feature type="binding site" evidence="10">
    <location>
        <position position="257"/>
    </location>
    <ligand>
        <name>ATP</name>
        <dbReference type="ChEBI" id="CHEBI:30616"/>
        <note>ligand shared between two neighboring subunits</note>
    </ligand>
</feature>
<dbReference type="GO" id="GO:0006730">
    <property type="term" value="P:one-carbon metabolic process"/>
    <property type="evidence" value="ECO:0007669"/>
    <property type="project" value="UniProtKB-KW"/>
</dbReference>
<dbReference type="PANTHER" id="PTHR11964">
    <property type="entry name" value="S-ADENOSYLMETHIONINE SYNTHETASE"/>
    <property type="match status" value="1"/>
</dbReference>
<dbReference type="Pfam" id="PF02773">
    <property type="entry name" value="S-AdoMet_synt_C"/>
    <property type="match status" value="1"/>
</dbReference>
<comment type="subunit">
    <text evidence="10">Homotetramer; dimer of dimers.</text>
</comment>
<dbReference type="PIRSF" id="PIRSF000497">
    <property type="entry name" value="MAT"/>
    <property type="match status" value="1"/>
</dbReference>
<evidence type="ECO:0000259" key="15">
    <source>
        <dbReference type="Pfam" id="PF02773"/>
    </source>
</evidence>
<evidence type="ECO:0000256" key="6">
    <source>
        <dbReference type="ARBA" id="ARBA00022741"/>
    </source>
</evidence>
<keyword evidence="6 10" id="KW-0547">Nucleotide-binding</keyword>
<reference evidence="16 17" key="1">
    <citation type="submission" date="2019-02" db="EMBL/GenBank/DDBJ databases">
        <title>Deep-cultivation of Planctomycetes and their phenomic and genomic characterization uncovers novel biology.</title>
        <authorList>
            <person name="Wiegand S."/>
            <person name="Jogler M."/>
            <person name="Boedeker C."/>
            <person name="Pinto D."/>
            <person name="Vollmers J."/>
            <person name="Rivas-Marin E."/>
            <person name="Kohn T."/>
            <person name="Peeters S.H."/>
            <person name="Heuer A."/>
            <person name="Rast P."/>
            <person name="Oberbeckmann S."/>
            <person name="Bunk B."/>
            <person name="Jeske O."/>
            <person name="Meyerdierks A."/>
            <person name="Storesund J.E."/>
            <person name="Kallscheuer N."/>
            <person name="Luecker S."/>
            <person name="Lage O.M."/>
            <person name="Pohl T."/>
            <person name="Merkel B.J."/>
            <person name="Hornburger P."/>
            <person name="Mueller R.-W."/>
            <person name="Bruemmer F."/>
            <person name="Labrenz M."/>
            <person name="Spormann A.M."/>
            <person name="Op den Camp H."/>
            <person name="Overmann J."/>
            <person name="Amann R."/>
            <person name="Jetten M.S.M."/>
            <person name="Mascher T."/>
            <person name="Medema M.H."/>
            <person name="Devos D.P."/>
            <person name="Kaster A.-K."/>
            <person name="Ovreas L."/>
            <person name="Rohde M."/>
            <person name="Galperin M.Y."/>
            <person name="Jogler C."/>
        </authorList>
    </citation>
    <scope>NUCLEOTIDE SEQUENCE [LARGE SCALE GENOMIC DNA]</scope>
    <source>
        <strain evidence="16 17">Pla110</strain>
    </source>
</reference>
<comment type="caution">
    <text evidence="10">Lacks conserved residue(s) required for the propagation of feature annotation.</text>
</comment>
<dbReference type="GO" id="GO:0006556">
    <property type="term" value="P:S-adenosylmethionine biosynthetic process"/>
    <property type="evidence" value="ECO:0007669"/>
    <property type="project" value="UniProtKB-UniRule"/>
</dbReference>
<comment type="cofactor">
    <cofactor evidence="10">
        <name>Mg(2+)</name>
        <dbReference type="ChEBI" id="CHEBI:18420"/>
    </cofactor>
    <text evidence="10">Binds 2 divalent ions per subunit.</text>
</comment>
<keyword evidence="17" id="KW-1185">Reference proteome</keyword>
<evidence type="ECO:0000256" key="5">
    <source>
        <dbReference type="ARBA" id="ARBA00022723"/>
    </source>
</evidence>
<dbReference type="InterPro" id="IPR022631">
    <property type="entry name" value="ADOMET_SYNTHASE_CS"/>
</dbReference>
<feature type="binding site" evidence="10">
    <location>
        <position position="234"/>
    </location>
    <ligand>
        <name>L-methionine</name>
        <dbReference type="ChEBI" id="CHEBI:57844"/>
        <note>ligand shared between two neighboring subunits</note>
    </ligand>
</feature>
<dbReference type="HAMAP" id="MF_00086">
    <property type="entry name" value="S_AdoMet_synth1"/>
    <property type="match status" value="1"/>
</dbReference>
<feature type="region of interest" description="Flexible loop" evidence="10">
    <location>
        <begin position="99"/>
        <end position="109"/>
    </location>
</feature>
<comment type="cofactor">
    <cofactor evidence="10">
        <name>K(+)</name>
        <dbReference type="ChEBI" id="CHEBI:29103"/>
    </cofactor>
    <text evidence="10">Binds 1 potassium ion per subunit.</text>
</comment>
<evidence type="ECO:0000256" key="3">
    <source>
        <dbReference type="ARBA" id="ARBA00022563"/>
    </source>
</evidence>
<feature type="binding site" description="in other chain" evidence="10">
    <location>
        <position position="56"/>
    </location>
    <ligand>
        <name>L-methionine</name>
        <dbReference type="ChEBI" id="CHEBI:57844"/>
        <note>ligand shared between two neighboring subunits</note>
    </ligand>
</feature>
<dbReference type="GO" id="GO:0005737">
    <property type="term" value="C:cytoplasm"/>
    <property type="evidence" value="ECO:0007669"/>
    <property type="project" value="UniProtKB-SubCell"/>
</dbReference>
<evidence type="ECO:0000313" key="17">
    <source>
        <dbReference type="Proteomes" id="UP000317178"/>
    </source>
</evidence>
<name>A0A518CM15_9PLAN</name>
<keyword evidence="9 10" id="KW-0630">Potassium</keyword>
<comment type="pathway">
    <text evidence="1 10">Amino-acid biosynthesis; S-adenosyl-L-methionine biosynthesis; S-adenosyl-L-methionine from L-methionine: step 1/1.</text>
</comment>
<keyword evidence="4 10" id="KW-0808">Transferase</keyword>
<dbReference type="InterPro" id="IPR022628">
    <property type="entry name" value="S-AdoMet_synt_N"/>
</dbReference>
<dbReference type="GO" id="GO:0005524">
    <property type="term" value="F:ATP binding"/>
    <property type="evidence" value="ECO:0007669"/>
    <property type="project" value="UniProtKB-UniRule"/>
</dbReference>
<feature type="binding site" evidence="10">
    <location>
        <position position="261"/>
    </location>
    <ligand>
        <name>ATP</name>
        <dbReference type="ChEBI" id="CHEBI:30616"/>
        <note>ligand shared between two neighboring subunits</note>
    </ligand>
</feature>
<dbReference type="UniPathway" id="UPA00315">
    <property type="reaction ID" value="UER00080"/>
</dbReference>
<protein>
    <recommendedName>
        <fullName evidence="10">S-adenosylmethionine synthase</fullName>
        <shortName evidence="10">AdoMet synthase</shortName>
        <ecNumber evidence="10">2.5.1.6</ecNumber>
    </recommendedName>
    <alternativeName>
        <fullName evidence="10">MAT</fullName>
    </alternativeName>
    <alternativeName>
        <fullName evidence="10">Methionine adenosyltransferase</fullName>
    </alternativeName>
</protein>
<keyword evidence="3 10" id="KW-0554">One-carbon metabolism</keyword>
<comment type="function">
    <text evidence="10">Catalyzes the formation of S-adenosylmethionine (AdoMet) from methionine and ATP. The overall synthetic reaction is composed of two sequential steps, AdoMet formation and the subsequent tripolyphosphate hydrolysis which occurs prior to release of AdoMet from the enzyme.</text>
</comment>
<dbReference type="SUPFAM" id="SSF55973">
    <property type="entry name" value="S-adenosylmethionine synthetase"/>
    <property type="match status" value="3"/>
</dbReference>
<evidence type="ECO:0000256" key="8">
    <source>
        <dbReference type="ARBA" id="ARBA00022842"/>
    </source>
</evidence>
<evidence type="ECO:0000256" key="2">
    <source>
        <dbReference type="ARBA" id="ARBA00009685"/>
    </source>
</evidence>
<evidence type="ECO:0000313" key="16">
    <source>
        <dbReference type="EMBL" id="QDU80268.1"/>
    </source>
</evidence>
<proteinExistence type="inferred from homology"/>
<comment type="catalytic activity">
    <reaction evidence="10">
        <text>L-methionine + ATP + H2O = S-adenosyl-L-methionine + phosphate + diphosphate</text>
        <dbReference type="Rhea" id="RHEA:21080"/>
        <dbReference type="ChEBI" id="CHEBI:15377"/>
        <dbReference type="ChEBI" id="CHEBI:30616"/>
        <dbReference type="ChEBI" id="CHEBI:33019"/>
        <dbReference type="ChEBI" id="CHEBI:43474"/>
        <dbReference type="ChEBI" id="CHEBI:57844"/>
        <dbReference type="ChEBI" id="CHEBI:59789"/>
        <dbReference type="EC" id="2.5.1.6"/>
    </reaction>
</comment>
<evidence type="ECO:0000256" key="9">
    <source>
        <dbReference type="ARBA" id="ARBA00022958"/>
    </source>
</evidence>
<dbReference type="Pfam" id="PF02772">
    <property type="entry name" value="S-AdoMet_synt_M"/>
    <property type="match status" value="1"/>
</dbReference>
<evidence type="ECO:0000256" key="10">
    <source>
        <dbReference type="HAMAP-Rule" id="MF_00086"/>
    </source>
</evidence>
<keyword evidence="8 10" id="KW-0460">Magnesium</keyword>
<dbReference type="EMBL" id="CP036281">
    <property type="protein sequence ID" value="QDU80268.1"/>
    <property type="molecule type" value="Genomic_DNA"/>
</dbReference>
<dbReference type="Pfam" id="PF00438">
    <property type="entry name" value="S-AdoMet_synt_N"/>
    <property type="match status" value="1"/>
</dbReference>
<dbReference type="KEGG" id="plon:Pla110_19930"/>
<dbReference type="Gene3D" id="3.30.300.10">
    <property type="match status" value="3"/>
</dbReference>
<dbReference type="InterPro" id="IPR022636">
    <property type="entry name" value="S-AdoMet_synthetase_sfam"/>
</dbReference>
<feature type="binding site" description="in other chain" evidence="10">
    <location>
        <position position="99"/>
    </location>
    <ligand>
        <name>L-methionine</name>
        <dbReference type="ChEBI" id="CHEBI:57844"/>
        <note>ligand shared between two neighboring subunits</note>
    </ligand>
</feature>
<dbReference type="GO" id="GO:0000287">
    <property type="term" value="F:magnesium ion binding"/>
    <property type="evidence" value="ECO:0007669"/>
    <property type="project" value="UniProtKB-UniRule"/>
</dbReference>
<dbReference type="GO" id="GO:0004478">
    <property type="term" value="F:methionine adenosyltransferase activity"/>
    <property type="evidence" value="ECO:0007669"/>
    <property type="project" value="UniProtKB-UniRule"/>
</dbReference>
<keyword evidence="7 10" id="KW-0067">ATP-binding</keyword>
<dbReference type="NCBIfam" id="TIGR01034">
    <property type="entry name" value="metK"/>
    <property type="match status" value="1"/>
</dbReference>